<dbReference type="OrthoDB" id="5296450at2"/>
<dbReference type="Pfam" id="PF01841">
    <property type="entry name" value="Transglut_core"/>
    <property type="match status" value="1"/>
</dbReference>
<evidence type="ECO:0000259" key="1">
    <source>
        <dbReference type="Pfam" id="PF01841"/>
    </source>
</evidence>
<organism evidence="2 3">
    <name type="scientific">Acetobacterium paludosum</name>
    <dbReference type="NCBI Taxonomy" id="52693"/>
    <lineage>
        <taxon>Bacteria</taxon>
        <taxon>Bacillati</taxon>
        <taxon>Bacillota</taxon>
        <taxon>Clostridia</taxon>
        <taxon>Eubacteriales</taxon>
        <taxon>Eubacteriaceae</taxon>
        <taxon>Acetobacterium</taxon>
    </lineage>
</organism>
<dbReference type="Gene3D" id="3.10.620.30">
    <property type="match status" value="1"/>
</dbReference>
<comment type="caution">
    <text evidence="2">The sequence shown here is derived from an EMBL/GenBank/DDBJ whole genome shotgun (WGS) entry which is preliminary data.</text>
</comment>
<dbReference type="SUPFAM" id="SSF54001">
    <property type="entry name" value="Cysteine proteinases"/>
    <property type="match status" value="1"/>
</dbReference>
<dbReference type="InterPro" id="IPR002931">
    <property type="entry name" value="Transglutaminase-like"/>
</dbReference>
<keyword evidence="3" id="KW-1185">Reference proteome</keyword>
<dbReference type="AlphaFoldDB" id="A0A923HTF3"/>
<reference evidence="2" key="2">
    <citation type="submission" date="2020-10" db="EMBL/GenBank/DDBJ databases">
        <title>Comparative genomics of the Acetobacterium genus.</title>
        <authorList>
            <person name="Marshall C."/>
            <person name="May H."/>
            <person name="Norman S."/>
        </authorList>
    </citation>
    <scope>NUCLEOTIDE SEQUENCE</scope>
    <source>
        <strain evidence="2">DER-2019</strain>
    </source>
</reference>
<feature type="domain" description="Transglutaminase-like" evidence="1">
    <location>
        <begin position="28"/>
        <end position="128"/>
    </location>
</feature>
<gene>
    <name evidence="2" type="ORF">GH810_03730</name>
</gene>
<dbReference type="PANTHER" id="PTHR33490:SF3">
    <property type="entry name" value="CONSERVED INTEGRAL MEMBRANE PROTEIN"/>
    <property type="match status" value="1"/>
</dbReference>
<evidence type="ECO:0000313" key="3">
    <source>
        <dbReference type="Proteomes" id="UP000616595"/>
    </source>
</evidence>
<evidence type="ECO:0000313" key="2">
    <source>
        <dbReference type="EMBL" id="MBC3887417.1"/>
    </source>
</evidence>
<protein>
    <submittedName>
        <fullName evidence="2">Transglutaminase</fullName>
    </submittedName>
</protein>
<dbReference type="EMBL" id="WJBD01000003">
    <property type="protein sequence ID" value="MBC3887417.1"/>
    <property type="molecule type" value="Genomic_DNA"/>
</dbReference>
<proteinExistence type="predicted"/>
<dbReference type="Proteomes" id="UP000616595">
    <property type="component" value="Unassembled WGS sequence"/>
</dbReference>
<sequence>MFQKFILETDAIDFGHPKMIQKSLQLFTPKMSDVEKAIIAYEFVRDEIPHSFDCNAKVITARASDVLIHQTGICQAKANLLAALLRSQNIPTGFCFQHITLADDDSLGYCVHAYNAVFLEDHWIRLDARGNKPGVHAQFSLKKPVLAFSNRPEYDEYHWPGIYANPHRDTMLKLKKAGCLQDVLDHLPESLNEKPDVSV</sequence>
<name>A0A923HTF3_9FIRM</name>
<accession>A0A923HTF3</accession>
<dbReference type="RefSeq" id="WP_148565795.1">
    <property type="nucleotide sequence ID" value="NZ_RXYA01000002.1"/>
</dbReference>
<dbReference type="InterPro" id="IPR038765">
    <property type="entry name" value="Papain-like_cys_pep_sf"/>
</dbReference>
<dbReference type="PANTHER" id="PTHR33490">
    <property type="entry name" value="BLR5614 PROTEIN-RELATED"/>
    <property type="match status" value="1"/>
</dbReference>
<reference evidence="2" key="1">
    <citation type="submission" date="2019-10" db="EMBL/GenBank/DDBJ databases">
        <authorList>
            <person name="Ross D.E."/>
            <person name="Gulliver D."/>
        </authorList>
    </citation>
    <scope>NUCLEOTIDE SEQUENCE</scope>
    <source>
        <strain evidence="2">DER-2019</strain>
    </source>
</reference>